<organism evidence="1 2">
    <name type="scientific">Mycobacterium riyadhense</name>
    <dbReference type="NCBI Taxonomy" id="486698"/>
    <lineage>
        <taxon>Bacteria</taxon>
        <taxon>Bacillati</taxon>
        <taxon>Actinomycetota</taxon>
        <taxon>Actinomycetes</taxon>
        <taxon>Mycobacteriales</taxon>
        <taxon>Mycobacteriaceae</taxon>
        <taxon>Mycobacterium</taxon>
    </lineage>
</organism>
<dbReference type="Proteomes" id="UP000193087">
    <property type="component" value="Unassembled WGS sequence"/>
</dbReference>
<evidence type="ECO:0000313" key="1">
    <source>
        <dbReference type="EMBL" id="ORW68746.1"/>
    </source>
</evidence>
<protein>
    <submittedName>
        <fullName evidence="1">Uncharacterized protein</fullName>
    </submittedName>
</protein>
<gene>
    <name evidence="1" type="ORF">AWC22_26420</name>
</gene>
<accession>A0A1X2BYM4</accession>
<sequence>MIGTAADVLATLNANPIDSTSITADAKTSGITITDDIALPPIRLHRHSTTRSPKIKIEEQSISGSKSKFAFLTAHAN</sequence>
<evidence type="ECO:0000313" key="2">
    <source>
        <dbReference type="Proteomes" id="UP000193087"/>
    </source>
</evidence>
<dbReference type="AlphaFoldDB" id="A0A1X2BYM4"/>
<reference evidence="1 2" key="1">
    <citation type="submission" date="2016-01" db="EMBL/GenBank/DDBJ databases">
        <title>The new phylogeny of the genus Mycobacterium.</title>
        <authorList>
            <person name="Tarcisio F."/>
            <person name="Conor M."/>
            <person name="Antonella G."/>
            <person name="Elisabetta G."/>
            <person name="Giulia F.S."/>
            <person name="Sara T."/>
            <person name="Anna F."/>
            <person name="Clotilde B."/>
            <person name="Roberto B."/>
            <person name="Veronica D.S."/>
            <person name="Fabio R."/>
            <person name="Monica P."/>
            <person name="Olivier J."/>
            <person name="Enrico T."/>
            <person name="Nicola S."/>
        </authorList>
    </citation>
    <scope>NUCLEOTIDE SEQUENCE [LARGE SCALE GENOMIC DNA]</scope>
    <source>
        <strain evidence="1 2">DSM 45176</strain>
    </source>
</reference>
<dbReference type="EMBL" id="LQPQ01000172">
    <property type="protein sequence ID" value="ORW68746.1"/>
    <property type="molecule type" value="Genomic_DNA"/>
</dbReference>
<comment type="caution">
    <text evidence="1">The sequence shown here is derived from an EMBL/GenBank/DDBJ whole genome shotgun (WGS) entry which is preliminary data.</text>
</comment>
<name>A0A1X2BYM4_9MYCO</name>
<proteinExistence type="predicted"/>
<keyword evidence="2" id="KW-1185">Reference proteome</keyword>